<dbReference type="InterPro" id="IPR013656">
    <property type="entry name" value="PAS_4"/>
</dbReference>
<dbReference type="SUPFAM" id="SSF55781">
    <property type="entry name" value="GAF domain-like"/>
    <property type="match status" value="2"/>
</dbReference>
<dbReference type="InterPro" id="IPR000014">
    <property type="entry name" value="PAS"/>
</dbReference>
<feature type="domain" description="PAC" evidence="4">
    <location>
        <begin position="103"/>
        <end position="158"/>
    </location>
</feature>
<dbReference type="Pfam" id="PF01590">
    <property type="entry name" value="GAF"/>
    <property type="match status" value="1"/>
</dbReference>
<evidence type="ECO:0000313" key="5">
    <source>
        <dbReference type="EMBL" id="MBD8078918.1"/>
    </source>
</evidence>
<protein>
    <submittedName>
        <fullName evidence="5">SpoIIE family protein phosphatase</fullName>
    </submittedName>
</protein>
<dbReference type="PANTHER" id="PTHR43156:SF2">
    <property type="entry name" value="STAGE II SPORULATION PROTEIN E"/>
    <property type="match status" value="1"/>
</dbReference>
<evidence type="ECO:0000259" key="4">
    <source>
        <dbReference type="PROSITE" id="PS50113"/>
    </source>
</evidence>
<dbReference type="PROSITE" id="PS50112">
    <property type="entry name" value="PAS"/>
    <property type="match status" value="1"/>
</dbReference>
<dbReference type="Gene3D" id="3.60.40.10">
    <property type="entry name" value="PPM-type phosphatase domain"/>
    <property type="match status" value="1"/>
</dbReference>
<dbReference type="InterPro" id="IPR029016">
    <property type="entry name" value="GAF-like_dom_sf"/>
</dbReference>
<dbReference type="InterPro" id="IPR052016">
    <property type="entry name" value="Bact_Sigma-Reg"/>
</dbReference>
<dbReference type="SMART" id="SM00091">
    <property type="entry name" value="PAS"/>
    <property type="match status" value="2"/>
</dbReference>
<dbReference type="PANTHER" id="PTHR43156">
    <property type="entry name" value="STAGE II SPORULATION PROTEIN E-RELATED"/>
    <property type="match status" value="1"/>
</dbReference>
<reference evidence="5" key="2">
    <citation type="submission" date="2020-09" db="EMBL/GenBank/DDBJ databases">
        <authorList>
            <person name="Yu Y."/>
        </authorList>
    </citation>
    <scope>NUCLEOTIDE SEQUENCE</scope>
    <source>
        <strain evidence="5">KCTC 49039</strain>
    </source>
</reference>
<feature type="domain" description="PAS" evidence="3">
    <location>
        <begin position="28"/>
        <end position="97"/>
    </location>
</feature>
<dbReference type="SMART" id="SM00331">
    <property type="entry name" value="PP2C_SIG"/>
    <property type="match status" value="1"/>
</dbReference>
<dbReference type="InterPro" id="IPR036457">
    <property type="entry name" value="PPM-type-like_dom_sf"/>
</dbReference>
<dbReference type="InterPro" id="IPR003018">
    <property type="entry name" value="GAF"/>
</dbReference>
<comment type="caution">
    <text evidence="5">The sequence shown here is derived from an EMBL/GenBank/DDBJ whole genome shotgun (WGS) entry which is preliminary data.</text>
</comment>
<evidence type="ECO:0000313" key="6">
    <source>
        <dbReference type="Proteomes" id="UP000610846"/>
    </source>
</evidence>
<keyword evidence="1" id="KW-0378">Hydrolase</keyword>
<dbReference type="Pfam" id="PF07228">
    <property type="entry name" value="SpoIIE"/>
    <property type="match status" value="1"/>
</dbReference>
<dbReference type="Gene3D" id="3.30.450.20">
    <property type="entry name" value="PAS domain"/>
    <property type="match status" value="2"/>
</dbReference>
<organism evidence="5 6">
    <name type="scientific">Cellulosimicrobium arenosum</name>
    <dbReference type="NCBI Taxonomy" id="2708133"/>
    <lineage>
        <taxon>Bacteria</taxon>
        <taxon>Bacillati</taxon>
        <taxon>Actinomycetota</taxon>
        <taxon>Actinomycetes</taxon>
        <taxon>Micrococcales</taxon>
        <taxon>Promicromonosporaceae</taxon>
        <taxon>Cellulosimicrobium</taxon>
    </lineage>
</organism>
<proteinExistence type="predicted"/>
<evidence type="ECO:0000256" key="1">
    <source>
        <dbReference type="ARBA" id="ARBA00022801"/>
    </source>
</evidence>
<dbReference type="AlphaFoldDB" id="A0A927G908"/>
<dbReference type="EMBL" id="JACYHB010000005">
    <property type="protein sequence ID" value="MBD8078918.1"/>
    <property type="molecule type" value="Genomic_DNA"/>
</dbReference>
<dbReference type="PROSITE" id="PS50113">
    <property type="entry name" value="PAC"/>
    <property type="match status" value="1"/>
</dbReference>
<dbReference type="Gene3D" id="2.10.70.100">
    <property type="match status" value="1"/>
</dbReference>
<feature type="region of interest" description="Disordered" evidence="2">
    <location>
        <begin position="691"/>
        <end position="713"/>
    </location>
</feature>
<gene>
    <name evidence="5" type="ORF">IF651_07595</name>
</gene>
<dbReference type="Pfam" id="PF08448">
    <property type="entry name" value="PAS_4"/>
    <property type="match status" value="1"/>
</dbReference>
<evidence type="ECO:0000256" key="2">
    <source>
        <dbReference type="SAM" id="MobiDB-lite"/>
    </source>
</evidence>
<dbReference type="CDD" id="cd00130">
    <property type="entry name" value="PAS"/>
    <property type="match status" value="1"/>
</dbReference>
<keyword evidence="6" id="KW-1185">Reference proteome</keyword>
<reference evidence="5" key="1">
    <citation type="journal article" date="2018" name="Curr. Microbiol.">
        <title>Cellulosimicrobium arenosum sp. nov., Isolated from Marine Sediment Sand.</title>
        <authorList>
            <person name="Oh M."/>
            <person name="Kim J.H."/>
            <person name="Yoon J.H."/>
            <person name="Schumann P."/>
            <person name="Kim W."/>
        </authorList>
    </citation>
    <scope>NUCLEOTIDE SEQUENCE</scope>
    <source>
        <strain evidence="5">KCTC 49039</strain>
    </source>
</reference>
<dbReference type="GO" id="GO:0016791">
    <property type="term" value="F:phosphatase activity"/>
    <property type="evidence" value="ECO:0007669"/>
    <property type="project" value="TreeGrafter"/>
</dbReference>
<dbReference type="InterPro" id="IPR035965">
    <property type="entry name" value="PAS-like_dom_sf"/>
</dbReference>
<name>A0A927G908_9MICO</name>
<accession>A0A927G908</accession>
<evidence type="ECO:0000259" key="3">
    <source>
        <dbReference type="PROSITE" id="PS50112"/>
    </source>
</evidence>
<dbReference type="Gene3D" id="3.30.450.40">
    <property type="match status" value="1"/>
</dbReference>
<dbReference type="InterPro" id="IPR013655">
    <property type="entry name" value="PAS_fold_3"/>
</dbReference>
<dbReference type="Proteomes" id="UP000610846">
    <property type="component" value="Unassembled WGS sequence"/>
</dbReference>
<dbReference type="RefSeq" id="WP_191828515.1">
    <property type="nucleotide sequence ID" value="NZ_JACYHB010000005.1"/>
</dbReference>
<dbReference type="InterPro" id="IPR001932">
    <property type="entry name" value="PPM-type_phosphatase-like_dom"/>
</dbReference>
<dbReference type="SUPFAM" id="SSF55785">
    <property type="entry name" value="PYP-like sensor domain (PAS domain)"/>
    <property type="match status" value="2"/>
</dbReference>
<sequence>MLDPGGERRDLSPDAVVSFELGDARADRRDLLDAAARAAGLGTFRWDLTTGALHWDATLLEVFGYDEDTFGGTIAAFNARLHPDDVPPVSAALDAAIGACGVYEAEFRVQRPDGSTRWLSARGRAQPHASDPSGPACEVVGVATDITALRRGDERVQQILEDMSIGYFWLDPDWRFGYVNSEAEHILDSPHGALLGGVIWELFPAAVGTVLEESCRGVARDGQTVVFDAYYPEPLDDWYEVRAVPERGGVAVYFTVVSERRRALDLAQQAQARSQLLAAVATDLAETLDPVRALEVVLPHLVPAVADFAIASVLDDGAADWQQRLHDVAGLHRDPEKAPVLAEYVALRVPALSRTSLIAQAVGGAPQALYTGLPEPGDLVEPGRAQDLLVRLTPHAIVVLPLRGRGHTRGLVTLMRGEERGAYTEAELATLREVVAQIGLALDNARLHAAQRDLAEELQRSLLTELPEPDHLHLVARYVPAAATGAQIGGDWYDAFMVRDGTTCLVIGDVTGHDLRAAVSMAQVRNVLRGGAHAVVQPPGAILSALDWAVHDLGVGTIVTGILAKLEQDDELAARGLRRLRWSSAGHLPPLLIRPDGRAELLERRNDLPVGLRAHVDRHDHTELLDPGSTLLLYTDGLVERRGESLRTGLERLRRTAEGLSGLSLEDLCDRLIEDLAGAGEDDVALLGVHAHPQDRPRPPEAGPEVLPIEGPG</sequence>
<dbReference type="Pfam" id="PF08447">
    <property type="entry name" value="PAS_3"/>
    <property type="match status" value="1"/>
</dbReference>
<dbReference type="SUPFAM" id="SSF81606">
    <property type="entry name" value="PP2C-like"/>
    <property type="match status" value="1"/>
</dbReference>
<dbReference type="InterPro" id="IPR000700">
    <property type="entry name" value="PAS-assoc_C"/>
</dbReference>